<sequence>MDSNDRISYRNSLPQVLIWDFSSSSEEDIPVKKIKIEPQPIQKEECKPESSESESKEYGPTFKNEVKPLAPKLLEQLGYVNRNARPPNSSKNEILPSLDMIKPNYNVMAEEKATKEQDKINQIKNLIKAKNK</sequence>
<evidence type="ECO:0000256" key="1">
    <source>
        <dbReference type="SAM" id="MobiDB-lite"/>
    </source>
</evidence>
<keyword evidence="3" id="KW-1185">Reference proteome</keyword>
<evidence type="ECO:0000313" key="2">
    <source>
        <dbReference type="EMBL" id="OMJ65415.1"/>
    </source>
</evidence>
<proteinExistence type="predicted"/>
<comment type="caution">
    <text evidence="2">The sequence shown here is derived from an EMBL/GenBank/DDBJ whole genome shotgun (WGS) entry which is preliminary data.</text>
</comment>
<dbReference type="AlphaFoldDB" id="A0A1R2ALX0"/>
<evidence type="ECO:0000313" key="3">
    <source>
        <dbReference type="Proteomes" id="UP000187209"/>
    </source>
</evidence>
<dbReference type="Proteomes" id="UP000187209">
    <property type="component" value="Unassembled WGS sequence"/>
</dbReference>
<dbReference type="OrthoDB" id="10609071at2759"/>
<dbReference type="EMBL" id="MPUH01002155">
    <property type="protein sequence ID" value="OMJ65415.1"/>
    <property type="molecule type" value="Genomic_DNA"/>
</dbReference>
<reference evidence="2 3" key="1">
    <citation type="submission" date="2016-11" db="EMBL/GenBank/DDBJ databases">
        <title>The macronuclear genome of Stentor coeruleus: a giant cell with tiny introns.</title>
        <authorList>
            <person name="Slabodnick M."/>
            <person name="Ruby J.G."/>
            <person name="Reiff S.B."/>
            <person name="Swart E.C."/>
            <person name="Gosai S."/>
            <person name="Prabakaran S."/>
            <person name="Witkowska E."/>
            <person name="Larue G.E."/>
            <person name="Fisher S."/>
            <person name="Freeman R.M."/>
            <person name="Gunawardena J."/>
            <person name="Chu W."/>
            <person name="Stover N.A."/>
            <person name="Gregory B.D."/>
            <person name="Nowacki M."/>
            <person name="Derisi J."/>
            <person name="Roy S.W."/>
            <person name="Marshall W.F."/>
            <person name="Sood P."/>
        </authorList>
    </citation>
    <scope>NUCLEOTIDE SEQUENCE [LARGE SCALE GENOMIC DNA]</scope>
    <source>
        <strain evidence="2">WM001</strain>
    </source>
</reference>
<accession>A0A1R2ALX0</accession>
<name>A0A1R2ALX0_9CILI</name>
<protein>
    <submittedName>
        <fullName evidence="2">Uncharacterized protein</fullName>
    </submittedName>
</protein>
<feature type="compositionally biased region" description="Basic and acidic residues" evidence="1">
    <location>
        <begin position="30"/>
        <end position="57"/>
    </location>
</feature>
<gene>
    <name evidence="2" type="ORF">SteCoe_38267</name>
</gene>
<organism evidence="2 3">
    <name type="scientific">Stentor coeruleus</name>
    <dbReference type="NCBI Taxonomy" id="5963"/>
    <lineage>
        <taxon>Eukaryota</taxon>
        <taxon>Sar</taxon>
        <taxon>Alveolata</taxon>
        <taxon>Ciliophora</taxon>
        <taxon>Postciliodesmatophora</taxon>
        <taxon>Heterotrichea</taxon>
        <taxon>Heterotrichida</taxon>
        <taxon>Stentoridae</taxon>
        <taxon>Stentor</taxon>
    </lineage>
</organism>
<feature type="region of interest" description="Disordered" evidence="1">
    <location>
        <begin position="30"/>
        <end position="64"/>
    </location>
</feature>